<gene>
    <name evidence="10" type="primary">comX</name>
    <name evidence="10" type="ORF">O0R52_16440</name>
</gene>
<protein>
    <recommendedName>
        <fullName evidence="8">ComX pheromone</fullName>
    </recommendedName>
    <alternativeName>
        <fullName evidence="9">Competence pheromone</fullName>
    </alternativeName>
</protein>
<evidence type="ECO:0000256" key="9">
    <source>
        <dbReference type="ARBA" id="ARBA00030321"/>
    </source>
</evidence>
<evidence type="ECO:0000256" key="8">
    <source>
        <dbReference type="ARBA" id="ARBA00029545"/>
    </source>
</evidence>
<organism evidence="10 11">
    <name type="scientific">Bacillus halotolerans</name>
    <dbReference type="NCBI Taxonomy" id="260554"/>
    <lineage>
        <taxon>Bacteria</taxon>
        <taxon>Bacillati</taxon>
        <taxon>Bacillota</taxon>
        <taxon>Bacilli</taxon>
        <taxon>Bacillales</taxon>
        <taxon>Bacillaceae</taxon>
        <taxon>Bacillus</taxon>
    </lineage>
</organism>
<evidence type="ECO:0000313" key="10">
    <source>
        <dbReference type="EMBL" id="WAT20535.1"/>
    </source>
</evidence>
<dbReference type="EMBL" id="CP114066">
    <property type="protein sequence ID" value="WAT20535.1"/>
    <property type="molecule type" value="Genomic_DNA"/>
</dbReference>
<proteinExistence type="predicted"/>
<evidence type="ECO:0000256" key="3">
    <source>
        <dbReference type="ARBA" id="ARBA00023044"/>
    </source>
</evidence>
<evidence type="ECO:0000256" key="1">
    <source>
        <dbReference type="ARBA" id="ARBA00004613"/>
    </source>
</evidence>
<keyword evidence="4" id="KW-0178">Competence</keyword>
<dbReference type="Pfam" id="PF05952">
    <property type="entry name" value="ComX"/>
    <property type="match status" value="1"/>
</dbReference>
<keyword evidence="3" id="KW-0588">Pheromone</keyword>
<evidence type="ECO:0000256" key="6">
    <source>
        <dbReference type="ARBA" id="ARBA00023289"/>
    </source>
</evidence>
<dbReference type="GeneID" id="50136289"/>
<dbReference type="Proteomes" id="UP001164713">
    <property type="component" value="Chromosome"/>
</dbReference>
<evidence type="ECO:0000256" key="5">
    <source>
        <dbReference type="ARBA" id="ARBA00023288"/>
    </source>
</evidence>
<name>A0ABY7HZW3_9BACI</name>
<comment type="subunit">
    <text evidence="7">Interacts directly with the sensor histidine kinase ComP and stimulates its activity.</text>
</comment>
<keyword evidence="2" id="KW-0964">Secreted</keyword>
<accession>A0ABY7HZW3</accession>
<evidence type="ECO:0000256" key="7">
    <source>
        <dbReference type="ARBA" id="ARBA00029483"/>
    </source>
</evidence>
<keyword evidence="11" id="KW-1185">Reference proteome</keyword>
<comment type="subcellular location">
    <subcellularLocation>
        <location evidence="1">Secreted</location>
    </subcellularLocation>
</comment>
<keyword evidence="6" id="KW-0636">Prenylation</keyword>
<evidence type="ECO:0000313" key="11">
    <source>
        <dbReference type="Proteomes" id="UP001164713"/>
    </source>
</evidence>
<evidence type="ECO:0000256" key="2">
    <source>
        <dbReference type="ARBA" id="ARBA00022525"/>
    </source>
</evidence>
<dbReference type="InterPro" id="IPR009233">
    <property type="entry name" value="Competence_ComX_Bacillus"/>
</dbReference>
<evidence type="ECO:0000256" key="4">
    <source>
        <dbReference type="ARBA" id="ARBA00023287"/>
    </source>
</evidence>
<reference evidence="10" key="1">
    <citation type="submission" date="2022-12" db="EMBL/GenBank/DDBJ databases">
        <title>Genomic of Bacillus halotolerans.</title>
        <authorList>
            <person name="Xu G."/>
            <person name="Ding Y."/>
        </authorList>
    </citation>
    <scope>NUCLEOTIDE SEQUENCE</scope>
    <source>
        <strain evidence="10">B13</strain>
    </source>
</reference>
<sequence>MQEIVNYLVRNPEIVQKLMREEVSIIGLDKEEVKGVLLGFDQLISMSSKDEIYWKPS</sequence>
<keyword evidence="5" id="KW-0449">Lipoprotein</keyword>
<dbReference type="RefSeq" id="WP_127696529.1">
    <property type="nucleotide sequence ID" value="NZ_CP029364.1"/>
</dbReference>